<dbReference type="PANTHER" id="PTHR13388">
    <property type="entry name" value="DETONATOR, ISOFORM E"/>
    <property type="match status" value="1"/>
</dbReference>
<dbReference type="GeneTree" id="ENSGT00940000158942"/>
<sequence>MGIRLVSSQTDTCERHGALRARIYLAYEHLTTSLELDVWFPQLPLILELSDSHLSPIKNWDTPTTFPFREFYHSECSQQYQHASLQVWAKFEAEVTNRNGQMTSFISADWALDVTRLVHDRLHITDSEVVNLHDGRILIGRRPGMSILQVLSPLSDSILGEHQVTVSENPVSLSKLSVQLVSGLTLGLRASTTHPSVLLATTKALTSLHSLKQLVITMHFDDGTSAPVTLYDHDYYRLVIRSLDEHVVSVDHDNMLPWPSIRTEGDRSPGAVKVELMPATVCQGPTLASTTLTLHILFAQDRQPGNTSVHSYSAVNNEPLEKFPDFAGSNSLHPIVNGSLTGPASRFPGRGGGGRFASQPPGRLSHLQIGMYTLLGVFCLAILMFVANYAAYALRYRHKRRRRRQQIGGELAHSHEWVCMKGGDVAGVVTQQMVAKEPTEPITKIHTATPTLYIPAAPQEQYGLEEPLQLRDAQSPTSQRKRVTFATFNTSGLSEIPTTCSYVNVANENASFILEMEAGLHDGPPMVN</sequence>
<accession>A0A8C4N1A2</accession>
<dbReference type="OMA" id="FSMDRME"/>
<dbReference type="InterPro" id="IPR026307">
    <property type="entry name" value="TMEM132"/>
</dbReference>
<dbReference type="InterPro" id="IPR055423">
    <property type="entry name" value="Ig_TMEM132_5th"/>
</dbReference>
<keyword evidence="6" id="KW-1185">Reference proteome</keyword>
<evidence type="ECO:0000313" key="5">
    <source>
        <dbReference type="Ensembl" id="ENSEBUP00000000928.1"/>
    </source>
</evidence>
<keyword evidence="1" id="KW-0472">Membrane</keyword>
<feature type="domain" description="Transmembrane protein TMEM132 fifth" evidence="3">
    <location>
        <begin position="47"/>
        <end position="171"/>
    </location>
</feature>
<reference evidence="5" key="2">
    <citation type="submission" date="2025-09" db="UniProtKB">
        <authorList>
            <consortium name="Ensembl"/>
        </authorList>
    </citation>
    <scope>IDENTIFICATION</scope>
</reference>
<feature type="domain" description="Transmembrane protein TMEM132 C-terminal" evidence="2">
    <location>
        <begin position="358"/>
        <end position="420"/>
    </location>
</feature>
<feature type="transmembrane region" description="Helical" evidence="1">
    <location>
        <begin position="369"/>
        <end position="394"/>
    </location>
</feature>
<evidence type="ECO:0000259" key="4">
    <source>
        <dbReference type="Pfam" id="PF23487"/>
    </source>
</evidence>
<dbReference type="Pfam" id="PF23486">
    <property type="entry name" value="Ig_TMEM132_5th"/>
    <property type="match status" value="1"/>
</dbReference>
<dbReference type="InterPro" id="IPR055424">
    <property type="entry name" value="Ig_TMEM132_6th"/>
</dbReference>
<dbReference type="Proteomes" id="UP000694388">
    <property type="component" value="Unplaced"/>
</dbReference>
<dbReference type="AlphaFoldDB" id="A0A8C4N1A2"/>
<organism evidence="5 6">
    <name type="scientific">Eptatretus burgeri</name>
    <name type="common">Inshore hagfish</name>
    <dbReference type="NCBI Taxonomy" id="7764"/>
    <lineage>
        <taxon>Eukaryota</taxon>
        <taxon>Metazoa</taxon>
        <taxon>Chordata</taxon>
        <taxon>Craniata</taxon>
        <taxon>Vertebrata</taxon>
        <taxon>Cyclostomata</taxon>
        <taxon>Myxini</taxon>
        <taxon>Myxiniformes</taxon>
        <taxon>Myxinidae</taxon>
        <taxon>Eptatretinae</taxon>
        <taxon>Eptatretus</taxon>
    </lineage>
</organism>
<dbReference type="Pfam" id="PF15706">
    <property type="entry name" value="TMEM132_C"/>
    <property type="match status" value="1"/>
</dbReference>
<reference evidence="5" key="1">
    <citation type="submission" date="2025-08" db="UniProtKB">
        <authorList>
            <consortium name="Ensembl"/>
        </authorList>
    </citation>
    <scope>IDENTIFICATION</scope>
</reference>
<name>A0A8C4N1A2_EPTBU</name>
<dbReference type="Pfam" id="PF23487">
    <property type="entry name" value="Ig_TMEM132_6th"/>
    <property type="match status" value="1"/>
</dbReference>
<proteinExistence type="predicted"/>
<evidence type="ECO:0000313" key="6">
    <source>
        <dbReference type="Proteomes" id="UP000694388"/>
    </source>
</evidence>
<protein>
    <submittedName>
        <fullName evidence="5">Uncharacterized protein</fullName>
    </submittedName>
</protein>
<evidence type="ECO:0000259" key="2">
    <source>
        <dbReference type="Pfam" id="PF15706"/>
    </source>
</evidence>
<dbReference type="PANTHER" id="PTHR13388:SF11">
    <property type="entry name" value="DETONATOR, ISOFORM E"/>
    <property type="match status" value="1"/>
</dbReference>
<keyword evidence="1" id="KW-0812">Transmembrane</keyword>
<evidence type="ECO:0000259" key="3">
    <source>
        <dbReference type="Pfam" id="PF23486"/>
    </source>
</evidence>
<keyword evidence="1" id="KW-1133">Transmembrane helix</keyword>
<dbReference type="InterPro" id="IPR031436">
    <property type="entry name" value="TMEM132_C"/>
</dbReference>
<dbReference type="Ensembl" id="ENSEBUT00000001240.1">
    <property type="protein sequence ID" value="ENSEBUP00000000928.1"/>
    <property type="gene ID" value="ENSEBUG00000000883.1"/>
</dbReference>
<feature type="domain" description="Transmembrane protein TMEM132 sixth" evidence="4">
    <location>
        <begin position="173"/>
        <end position="283"/>
    </location>
</feature>
<evidence type="ECO:0000256" key="1">
    <source>
        <dbReference type="SAM" id="Phobius"/>
    </source>
</evidence>